<accession>A0A8H4UFQ6</accession>
<dbReference type="PANTHER" id="PTHR44229:SF4">
    <property type="entry name" value="15-HYDROXYPROSTAGLANDIN DEHYDROGENASE [NAD(+)]"/>
    <property type="match status" value="1"/>
</dbReference>
<dbReference type="EMBL" id="JABEYC010000627">
    <property type="protein sequence ID" value="KAF4975568.1"/>
    <property type="molecule type" value="Genomic_DNA"/>
</dbReference>
<dbReference type="GO" id="GO:0016616">
    <property type="term" value="F:oxidoreductase activity, acting on the CH-OH group of donors, NAD or NADP as acceptor"/>
    <property type="evidence" value="ECO:0007669"/>
    <property type="project" value="TreeGrafter"/>
</dbReference>
<dbReference type="PROSITE" id="PS00061">
    <property type="entry name" value="ADH_SHORT"/>
    <property type="match status" value="1"/>
</dbReference>
<dbReference type="AlphaFoldDB" id="A0A8H4UFQ6"/>
<name>A0A8H4UFQ6_9HYPO</name>
<sequence length="307" mass="33214">MASQKVALITGGASGMGLAVAQSLASKSWIVHILDFNAAAGAKALETLPNAHFHQVDVTSWSSLSKAFANAFGHAGRLDFVFANAGIVERDDFYDTPSQENEIVEPNQKTTDVNLKAVINQSYLALCYFRKSPHGGRDATLVMTASVGGLYCPIYAASKAGVINFMRSIAYPYYHSSGIRVYATCPGTVRTNLLDAKEWTSFPESYFTPLSSITSAVEMLVQGGEMTDTRGRTVREGDDWGLAVEVNGENVYFRDQIEFCDEAMRVVIGSTSMENQEARLEEHKVQVKQAEQTGGLVGAENAVLAAS</sequence>
<reference evidence="5" key="1">
    <citation type="journal article" date="2020" name="BMC Genomics">
        <title>Correction to: Identification and distribution of gene clusters required for synthesis of sphingolipid metabolism inhibitors in diverse species of the filamentous fungus Fusarium.</title>
        <authorList>
            <person name="Kim H.S."/>
            <person name="Lohmar J.M."/>
            <person name="Busman M."/>
            <person name="Brown D.W."/>
            <person name="Naumann T.A."/>
            <person name="Divon H.H."/>
            <person name="Lysoe E."/>
            <person name="Uhlig S."/>
            <person name="Proctor R.H."/>
        </authorList>
    </citation>
    <scope>NUCLEOTIDE SEQUENCE</scope>
    <source>
        <strain evidence="5">NRRL 22465</strain>
    </source>
</reference>
<dbReference type="Gene3D" id="3.40.50.720">
    <property type="entry name" value="NAD(P)-binding Rossmann-like Domain"/>
    <property type="match status" value="1"/>
</dbReference>
<dbReference type="InterPro" id="IPR020904">
    <property type="entry name" value="Sc_DH/Rdtase_CS"/>
</dbReference>
<keyword evidence="3" id="KW-0560">Oxidoreductase</keyword>
<proteinExistence type="inferred from homology"/>
<keyword evidence="6" id="KW-1185">Reference proteome</keyword>
<evidence type="ECO:0000313" key="5">
    <source>
        <dbReference type="EMBL" id="KAF4975568.1"/>
    </source>
</evidence>
<dbReference type="PRINTS" id="PR00080">
    <property type="entry name" value="SDRFAMILY"/>
</dbReference>
<evidence type="ECO:0000256" key="2">
    <source>
        <dbReference type="ARBA" id="ARBA00022857"/>
    </source>
</evidence>
<dbReference type="PRINTS" id="PR00081">
    <property type="entry name" value="GDHRDH"/>
</dbReference>
<protein>
    <recommendedName>
        <fullName evidence="7">NAD(P)-binding protein</fullName>
    </recommendedName>
</protein>
<evidence type="ECO:0000313" key="6">
    <source>
        <dbReference type="Proteomes" id="UP000635477"/>
    </source>
</evidence>
<dbReference type="InterPro" id="IPR036291">
    <property type="entry name" value="NAD(P)-bd_dom_sf"/>
</dbReference>
<dbReference type="OrthoDB" id="37659at2759"/>
<keyword evidence="2" id="KW-0521">NADP</keyword>
<dbReference type="Pfam" id="PF00106">
    <property type="entry name" value="adh_short"/>
    <property type="match status" value="1"/>
</dbReference>
<reference evidence="5" key="2">
    <citation type="submission" date="2020-05" db="EMBL/GenBank/DDBJ databases">
        <authorList>
            <person name="Kim H.-S."/>
            <person name="Proctor R.H."/>
            <person name="Brown D.W."/>
        </authorList>
    </citation>
    <scope>NUCLEOTIDE SEQUENCE</scope>
    <source>
        <strain evidence="5">NRRL 22465</strain>
    </source>
</reference>
<dbReference type="PANTHER" id="PTHR44229">
    <property type="entry name" value="15-HYDROXYPROSTAGLANDIN DEHYDROGENASE [NAD(+)]"/>
    <property type="match status" value="1"/>
</dbReference>
<dbReference type="Proteomes" id="UP000635477">
    <property type="component" value="Unassembled WGS sequence"/>
</dbReference>
<gene>
    <name evidence="5" type="ORF">FZEAL_7657</name>
</gene>
<organism evidence="5 6">
    <name type="scientific">Fusarium zealandicum</name>
    <dbReference type="NCBI Taxonomy" id="1053134"/>
    <lineage>
        <taxon>Eukaryota</taxon>
        <taxon>Fungi</taxon>
        <taxon>Dikarya</taxon>
        <taxon>Ascomycota</taxon>
        <taxon>Pezizomycotina</taxon>
        <taxon>Sordariomycetes</taxon>
        <taxon>Hypocreomycetidae</taxon>
        <taxon>Hypocreales</taxon>
        <taxon>Nectriaceae</taxon>
        <taxon>Fusarium</taxon>
        <taxon>Fusarium staphyleae species complex</taxon>
    </lineage>
</organism>
<evidence type="ECO:0000256" key="4">
    <source>
        <dbReference type="RuleBase" id="RU000363"/>
    </source>
</evidence>
<dbReference type="SUPFAM" id="SSF51735">
    <property type="entry name" value="NAD(P)-binding Rossmann-fold domains"/>
    <property type="match status" value="1"/>
</dbReference>
<dbReference type="GO" id="GO:0005737">
    <property type="term" value="C:cytoplasm"/>
    <property type="evidence" value="ECO:0007669"/>
    <property type="project" value="TreeGrafter"/>
</dbReference>
<comment type="caution">
    <text evidence="5">The sequence shown here is derived from an EMBL/GenBank/DDBJ whole genome shotgun (WGS) entry which is preliminary data.</text>
</comment>
<evidence type="ECO:0000256" key="1">
    <source>
        <dbReference type="ARBA" id="ARBA00006484"/>
    </source>
</evidence>
<evidence type="ECO:0008006" key="7">
    <source>
        <dbReference type="Google" id="ProtNLM"/>
    </source>
</evidence>
<dbReference type="InterPro" id="IPR002347">
    <property type="entry name" value="SDR_fam"/>
</dbReference>
<comment type="similarity">
    <text evidence="1 4">Belongs to the short-chain dehydrogenases/reductases (SDR) family.</text>
</comment>
<evidence type="ECO:0000256" key="3">
    <source>
        <dbReference type="ARBA" id="ARBA00023002"/>
    </source>
</evidence>